<name>A0A3D9ZUR2_9ACTN</name>
<accession>A0A3D9ZUR2</accession>
<feature type="region of interest" description="Disordered" evidence="1">
    <location>
        <begin position="195"/>
        <end position="214"/>
    </location>
</feature>
<evidence type="ECO:0000313" key="2">
    <source>
        <dbReference type="EMBL" id="REG00946.1"/>
    </source>
</evidence>
<evidence type="ECO:0000256" key="1">
    <source>
        <dbReference type="SAM" id="MobiDB-lite"/>
    </source>
</evidence>
<dbReference type="Proteomes" id="UP000256913">
    <property type="component" value="Unassembled WGS sequence"/>
</dbReference>
<protein>
    <submittedName>
        <fullName evidence="2">Uncharacterized protein</fullName>
    </submittedName>
</protein>
<keyword evidence="3" id="KW-1185">Reference proteome</keyword>
<dbReference type="EMBL" id="QUMQ01000001">
    <property type="protein sequence ID" value="REG00946.1"/>
    <property type="molecule type" value="Genomic_DNA"/>
</dbReference>
<dbReference type="AlphaFoldDB" id="A0A3D9ZUR2"/>
<gene>
    <name evidence="2" type="ORF">DFJ67_7017</name>
</gene>
<proteinExistence type="predicted"/>
<evidence type="ECO:0000313" key="3">
    <source>
        <dbReference type="Proteomes" id="UP000256913"/>
    </source>
</evidence>
<reference evidence="2 3" key="1">
    <citation type="submission" date="2018-08" db="EMBL/GenBank/DDBJ databases">
        <title>Sequencing the genomes of 1000 actinobacteria strains.</title>
        <authorList>
            <person name="Klenk H.-P."/>
        </authorList>
    </citation>
    <scope>NUCLEOTIDE SEQUENCE [LARGE SCALE GENOMIC DNA]</scope>
    <source>
        <strain evidence="2 3">DSM 44099</strain>
    </source>
</reference>
<sequence>MWPTADVRPFPRNLMTHHSRSWCEERVEVVVAVVLIPDIHQRRSSAPARQQNRVSAIQRLVRNWAGDMMSADRVRQRELANHHARQPAHLSVGWKLTVQIPDQQSRPRRRRVVPKKLGLTMQVAGVARRAARSGIPAGKRPPPLQHDRFERRKTRWIPHEPISEIQSRFLEVTVLLKEHHLVFVACQGIHKGPTEGAGAVRSVNDSGAKESPHAVADSHFFSPSVVGAGKDSPDHVVSASRAVWTIRWSALT</sequence>
<comment type="caution">
    <text evidence="2">The sequence shown here is derived from an EMBL/GenBank/DDBJ whole genome shotgun (WGS) entry which is preliminary data.</text>
</comment>
<organism evidence="2 3">
    <name type="scientific">Asanoa ferruginea</name>
    <dbReference type="NCBI Taxonomy" id="53367"/>
    <lineage>
        <taxon>Bacteria</taxon>
        <taxon>Bacillati</taxon>
        <taxon>Actinomycetota</taxon>
        <taxon>Actinomycetes</taxon>
        <taxon>Micromonosporales</taxon>
        <taxon>Micromonosporaceae</taxon>
        <taxon>Asanoa</taxon>
    </lineage>
</organism>